<dbReference type="GeneID" id="54459592"/>
<sequence>MKFEAEIVEMVENVGLPNKLCEDVPGDIKEVDSDSDSDDDEEDPSEGQV</sequence>
<reference evidence="2 4" key="1">
    <citation type="journal article" date="2020" name="Stud. Mycol.">
        <title>101 Dothideomycetes genomes: a test case for predicting lifestyles and emergence of pathogens.</title>
        <authorList>
            <person name="Haridas S."/>
            <person name="Albert R."/>
            <person name="Binder M."/>
            <person name="Bloem J."/>
            <person name="Labutti K."/>
            <person name="Salamov A."/>
            <person name="Andreopoulos B."/>
            <person name="Baker S."/>
            <person name="Barry K."/>
            <person name="Bills G."/>
            <person name="Bluhm B."/>
            <person name="Cannon C."/>
            <person name="Castanera R."/>
            <person name="Culley D."/>
            <person name="Daum C."/>
            <person name="Ezra D."/>
            <person name="Gonzalez J."/>
            <person name="Henrissat B."/>
            <person name="Kuo A."/>
            <person name="Liang C."/>
            <person name="Lipzen A."/>
            <person name="Lutzoni F."/>
            <person name="Magnuson J."/>
            <person name="Mondo S."/>
            <person name="Nolan M."/>
            <person name="Ohm R."/>
            <person name="Pangilinan J."/>
            <person name="Park H.-J."/>
            <person name="Ramirez L."/>
            <person name="Alfaro M."/>
            <person name="Sun H."/>
            <person name="Tritt A."/>
            <person name="Yoshinaga Y."/>
            <person name="Zwiers L.-H."/>
            <person name="Turgeon B."/>
            <person name="Goodwin S."/>
            <person name="Spatafora J."/>
            <person name="Crous P."/>
            <person name="Grigoriev I."/>
        </authorList>
    </citation>
    <scope>NUCLEOTIDE SEQUENCE</scope>
    <source>
        <strain evidence="2 4">CBS 304.34</strain>
    </source>
</reference>
<feature type="compositionally biased region" description="Basic and acidic residues" evidence="1">
    <location>
        <begin position="20"/>
        <end position="32"/>
    </location>
</feature>
<dbReference type="AlphaFoldDB" id="A0A6A6ZAX1"/>
<evidence type="ECO:0000313" key="3">
    <source>
        <dbReference type="Proteomes" id="UP000504636"/>
    </source>
</evidence>
<reference evidence="4" key="2">
    <citation type="submission" date="2020-04" db="EMBL/GenBank/DDBJ databases">
        <authorList>
            <consortium name="NCBI Genome Project"/>
        </authorList>
    </citation>
    <scope>NUCLEOTIDE SEQUENCE</scope>
    <source>
        <strain evidence="4">CBS 304.34</strain>
    </source>
</reference>
<keyword evidence="3" id="KW-1185">Reference proteome</keyword>
<name>A0A6A6ZAX1_9PEZI</name>
<feature type="region of interest" description="Disordered" evidence="1">
    <location>
        <begin position="19"/>
        <end position="49"/>
    </location>
</feature>
<proteinExistence type="predicted"/>
<accession>A0A6A6ZAX1</accession>
<feature type="compositionally biased region" description="Acidic residues" evidence="1">
    <location>
        <begin position="33"/>
        <end position="49"/>
    </location>
</feature>
<reference evidence="4" key="3">
    <citation type="submission" date="2025-04" db="UniProtKB">
        <authorList>
            <consortium name="RefSeq"/>
        </authorList>
    </citation>
    <scope>IDENTIFICATION</scope>
    <source>
        <strain evidence="4">CBS 304.34</strain>
    </source>
</reference>
<evidence type="ECO:0000256" key="1">
    <source>
        <dbReference type="SAM" id="MobiDB-lite"/>
    </source>
</evidence>
<gene>
    <name evidence="2 4" type="ORF">BDZ99DRAFT_457522</name>
</gene>
<evidence type="ECO:0000313" key="4">
    <source>
        <dbReference type="RefSeq" id="XP_033584817.1"/>
    </source>
</evidence>
<evidence type="ECO:0000313" key="2">
    <source>
        <dbReference type="EMBL" id="KAF2817853.1"/>
    </source>
</evidence>
<dbReference type="Proteomes" id="UP000504636">
    <property type="component" value="Unplaced"/>
</dbReference>
<organism evidence="2">
    <name type="scientific">Mytilinidion resinicola</name>
    <dbReference type="NCBI Taxonomy" id="574789"/>
    <lineage>
        <taxon>Eukaryota</taxon>
        <taxon>Fungi</taxon>
        <taxon>Dikarya</taxon>
        <taxon>Ascomycota</taxon>
        <taxon>Pezizomycotina</taxon>
        <taxon>Dothideomycetes</taxon>
        <taxon>Pleosporomycetidae</taxon>
        <taxon>Mytilinidiales</taxon>
        <taxon>Mytilinidiaceae</taxon>
        <taxon>Mytilinidion</taxon>
    </lineage>
</organism>
<protein>
    <submittedName>
        <fullName evidence="2 4">Uncharacterized protein</fullName>
    </submittedName>
</protein>
<dbReference type="RefSeq" id="XP_033584817.1">
    <property type="nucleotide sequence ID" value="XM_033718699.1"/>
</dbReference>
<dbReference type="EMBL" id="MU003692">
    <property type="protein sequence ID" value="KAF2817853.1"/>
    <property type="molecule type" value="Genomic_DNA"/>
</dbReference>